<proteinExistence type="predicted"/>
<organism evidence="2">
    <name type="scientific">marine sediment metagenome</name>
    <dbReference type="NCBI Taxonomy" id="412755"/>
    <lineage>
        <taxon>unclassified sequences</taxon>
        <taxon>metagenomes</taxon>
        <taxon>ecological metagenomes</taxon>
    </lineage>
</organism>
<protein>
    <submittedName>
        <fullName evidence="2">Uncharacterized protein</fullName>
    </submittedName>
</protein>
<gene>
    <name evidence="2" type="ORF">S03H2_47268</name>
</gene>
<evidence type="ECO:0000313" key="2">
    <source>
        <dbReference type="EMBL" id="GAH70418.1"/>
    </source>
</evidence>
<dbReference type="AlphaFoldDB" id="X1JKZ5"/>
<feature type="region of interest" description="Disordered" evidence="1">
    <location>
        <begin position="23"/>
        <end position="42"/>
    </location>
</feature>
<sequence>MERSRILRIRKLKARKLIEEATKTPEERARERERITGYEPVM</sequence>
<accession>X1JKZ5</accession>
<feature type="compositionally biased region" description="Basic and acidic residues" evidence="1">
    <location>
        <begin position="23"/>
        <end position="36"/>
    </location>
</feature>
<dbReference type="EMBL" id="BARU01029742">
    <property type="protein sequence ID" value="GAH70418.1"/>
    <property type="molecule type" value="Genomic_DNA"/>
</dbReference>
<comment type="caution">
    <text evidence="2">The sequence shown here is derived from an EMBL/GenBank/DDBJ whole genome shotgun (WGS) entry which is preliminary data.</text>
</comment>
<reference evidence="2" key="1">
    <citation type="journal article" date="2014" name="Front. Microbiol.">
        <title>High frequency of phylogenetically diverse reductive dehalogenase-homologous genes in deep subseafloor sedimentary metagenomes.</title>
        <authorList>
            <person name="Kawai M."/>
            <person name="Futagami T."/>
            <person name="Toyoda A."/>
            <person name="Takaki Y."/>
            <person name="Nishi S."/>
            <person name="Hori S."/>
            <person name="Arai W."/>
            <person name="Tsubouchi T."/>
            <person name="Morono Y."/>
            <person name="Uchiyama I."/>
            <person name="Ito T."/>
            <person name="Fujiyama A."/>
            <person name="Inagaki F."/>
            <person name="Takami H."/>
        </authorList>
    </citation>
    <scope>NUCLEOTIDE SEQUENCE</scope>
    <source>
        <strain evidence="2">Expedition CK06-06</strain>
    </source>
</reference>
<name>X1JKZ5_9ZZZZ</name>
<evidence type="ECO:0000256" key="1">
    <source>
        <dbReference type="SAM" id="MobiDB-lite"/>
    </source>
</evidence>